<keyword evidence="2" id="KW-1185">Reference proteome</keyword>
<protein>
    <submittedName>
        <fullName evidence="1">Uncharacterized protein</fullName>
    </submittedName>
</protein>
<gene>
    <name evidence="1" type="ORF">IV203_003873</name>
</gene>
<dbReference type="AlphaFoldDB" id="A0A9K3L369"/>
<name>A0A9K3L369_9STRA</name>
<dbReference type="Proteomes" id="UP000693970">
    <property type="component" value="Unassembled WGS sequence"/>
</dbReference>
<evidence type="ECO:0000313" key="2">
    <source>
        <dbReference type="Proteomes" id="UP000693970"/>
    </source>
</evidence>
<dbReference type="EMBL" id="JAGRRH010000016">
    <property type="protein sequence ID" value="KAG7354517.1"/>
    <property type="molecule type" value="Genomic_DNA"/>
</dbReference>
<organism evidence="1 2">
    <name type="scientific">Nitzschia inconspicua</name>
    <dbReference type="NCBI Taxonomy" id="303405"/>
    <lineage>
        <taxon>Eukaryota</taxon>
        <taxon>Sar</taxon>
        <taxon>Stramenopiles</taxon>
        <taxon>Ochrophyta</taxon>
        <taxon>Bacillariophyta</taxon>
        <taxon>Bacillariophyceae</taxon>
        <taxon>Bacillariophycidae</taxon>
        <taxon>Bacillariales</taxon>
        <taxon>Bacillariaceae</taxon>
        <taxon>Nitzschia</taxon>
    </lineage>
</organism>
<reference evidence="1" key="2">
    <citation type="submission" date="2021-04" db="EMBL/GenBank/DDBJ databases">
        <authorList>
            <person name="Podell S."/>
        </authorList>
    </citation>
    <scope>NUCLEOTIDE SEQUENCE</scope>
    <source>
        <strain evidence="1">Hildebrandi</strain>
    </source>
</reference>
<accession>A0A9K3L369</accession>
<evidence type="ECO:0000313" key="1">
    <source>
        <dbReference type="EMBL" id="KAG7354517.1"/>
    </source>
</evidence>
<comment type="caution">
    <text evidence="1">The sequence shown here is derived from an EMBL/GenBank/DDBJ whole genome shotgun (WGS) entry which is preliminary data.</text>
</comment>
<sequence>MALFVAEDDSAVFQPNANVYFGTFLANKHKNAAGLCDIFLFPAIFESMAQVQADANDDNFFRDPFQASSNLHVDANVDHTEEADVIDVRTLANASRYAGRILKQQTLSYRF</sequence>
<proteinExistence type="predicted"/>
<reference evidence="1" key="1">
    <citation type="journal article" date="2021" name="Sci. Rep.">
        <title>Diploid genomic architecture of Nitzschia inconspicua, an elite biomass production diatom.</title>
        <authorList>
            <person name="Oliver A."/>
            <person name="Podell S."/>
            <person name="Pinowska A."/>
            <person name="Traller J.C."/>
            <person name="Smith S.R."/>
            <person name="McClure R."/>
            <person name="Beliaev A."/>
            <person name="Bohutskyi P."/>
            <person name="Hill E.A."/>
            <person name="Rabines A."/>
            <person name="Zheng H."/>
            <person name="Allen L.Z."/>
            <person name="Kuo A."/>
            <person name="Grigoriev I.V."/>
            <person name="Allen A.E."/>
            <person name="Hazlebeck D."/>
            <person name="Allen E.E."/>
        </authorList>
    </citation>
    <scope>NUCLEOTIDE SEQUENCE</scope>
    <source>
        <strain evidence="1">Hildebrandi</strain>
    </source>
</reference>